<dbReference type="RefSeq" id="WP_042490083.1">
    <property type="nucleotide sequence ID" value="NZ_BBPI01000076.1"/>
</dbReference>
<dbReference type="InterPro" id="IPR036282">
    <property type="entry name" value="Glutathione-S-Trfase_C_sf"/>
</dbReference>
<keyword evidence="3" id="KW-1185">Reference proteome</keyword>
<dbReference type="OrthoDB" id="9799538at2"/>
<dbReference type="GO" id="GO:0006749">
    <property type="term" value="P:glutathione metabolic process"/>
    <property type="evidence" value="ECO:0007669"/>
    <property type="project" value="TreeGrafter"/>
</dbReference>
<sequence>MAYVLVTANRNYSSWSLRPWLLMRALGIAFTDRIAPFEGVENYEAFRAFSPTGQVPVLIDGERTVWDSLGIALYLAERHPGVWPEDEAARAWAMCAVTEMHGGFGALRAERTMNVGVRVDAKPPSPRLERDVARLAELWGEGLSRFGGPWLAGERFSAVDAFYAPVAFRVRTYGIDVGEAGAAWVETVLAHPAMRDWEAQALAETWRDPDHEIELAECGGVTQDFRAKG</sequence>
<dbReference type="Pfam" id="PF13410">
    <property type="entry name" value="GST_C_2"/>
    <property type="match status" value="1"/>
</dbReference>
<dbReference type="InterPro" id="IPR036249">
    <property type="entry name" value="Thioredoxin-like_sf"/>
</dbReference>
<dbReference type="InterPro" id="IPR040079">
    <property type="entry name" value="Glutathione_S-Trfase"/>
</dbReference>
<reference evidence="2 3" key="1">
    <citation type="submission" date="2014-11" db="EMBL/GenBank/DDBJ databases">
        <title>Whole genome shotgun sequence of Sphingomonas parapaucimobilis NBRC 15100.</title>
        <authorList>
            <person name="Katano-Makiyama Y."/>
            <person name="Hosoyama A."/>
            <person name="Hashimoto M."/>
            <person name="Hosoyama Y."/>
            <person name="Noguchi M."/>
            <person name="Numata M."/>
            <person name="Tsuchikane K."/>
            <person name="Hirakata S."/>
            <person name="Uohara A."/>
            <person name="Shimodaira J."/>
            <person name="Ohji S."/>
            <person name="Ichikawa N."/>
            <person name="Kimura A."/>
            <person name="Yamazoe A."/>
            <person name="Fujita N."/>
        </authorList>
    </citation>
    <scope>NUCLEOTIDE SEQUENCE [LARGE SCALE GENOMIC DNA]</scope>
    <source>
        <strain evidence="2 3">NBRC 15100</strain>
    </source>
</reference>
<evidence type="ECO:0000313" key="3">
    <source>
        <dbReference type="Proteomes" id="UP000032305"/>
    </source>
</evidence>
<gene>
    <name evidence="2" type="ORF">SP5_076_00250</name>
</gene>
<dbReference type="EMBL" id="BBPI01000076">
    <property type="protein sequence ID" value="GAM02243.1"/>
    <property type="molecule type" value="Genomic_DNA"/>
</dbReference>
<protein>
    <submittedName>
        <fullName evidence="2">Putative glutathione S-transferase</fullName>
    </submittedName>
</protein>
<dbReference type="Gene3D" id="1.20.1050.10">
    <property type="match status" value="1"/>
</dbReference>
<dbReference type="GO" id="GO:0006559">
    <property type="term" value="P:L-phenylalanine catabolic process"/>
    <property type="evidence" value="ECO:0007669"/>
    <property type="project" value="TreeGrafter"/>
</dbReference>
<keyword evidence="2" id="KW-0808">Transferase</keyword>
<dbReference type="InterPro" id="IPR004045">
    <property type="entry name" value="Glutathione_S-Trfase_N"/>
</dbReference>
<dbReference type="PROSITE" id="PS50404">
    <property type="entry name" value="GST_NTER"/>
    <property type="match status" value="1"/>
</dbReference>
<dbReference type="GO" id="GO:0004364">
    <property type="term" value="F:glutathione transferase activity"/>
    <property type="evidence" value="ECO:0007669"/>
    <property type="project" value="TreeGrafter"/>
</dbReference>
<dbReference type="CDD" id="cd03043">
    <property type="entry name" value="GST_N_1"/>
    <property type="match status" value="1"/>
</dbReference>
<dbReference type="SUPFAM" id="SSF52833">
    <property type="entry name" value="Thioredoxin-like"/>
    <property type="match status" value="1"/>
</dbReference>
<dbReference type="SFLD" id="SFLDS00019">
    <property type="entry name" value="Glutathione_Transferase_(cytos"/>
    <property type="match status" value="1"/>
</dbReference>
<comment type="caution">
    <text evidence="2">The sequence shown here is derived from an EMBL/GenBank/DDBJ whole genome shotgun (WGS) entry which is preliminary data.</text>
</comment>
<dbReference type="SUPFAM" id="SSF47616">
    <property type="entry name" value="GST C-terminal domain-like"/>
    <property type="match status" value="1"/>
</dbReference>
<evidence type="ECO:0000259" key="1">
    <source>
        <dbReference type="PROSITE" id="PS50404"/>
    </source>
</evidence>
<feature type="domain" description="GST N-terminal" evidence="1">
    <location>
        <begin position="3"/>
        <end position="83"/>
    </location>
</feature>
<evidence type="ECO:0000313" key="2">
    <source>
        <dbReference type="EMBL" id="GAM02243.1"/>
    </source>
</evidence>
<name>A0A0A1WA30_9SPHN</name>
<dbReference type="AlphaFoldDB" id="A0A0A1WA30"/>
<dbReference type="Pfam" id="PF13409">
    <property type="entry name" value="GST_N_2"/>
    <property type="match status" value="1"/>
</dbReference>
<dbReference type="Gene3D" id="3.40.30.10">
    <property type="entry name" value="Glutaredoxin"/>
    <property type="match status" value="1"/>
</dbReference>
<dbReference type="CDD" id="cd03194">
    <property type="entry name" value="GST_C_3"/>
    <property type="match status" value="1"/>
</dbReference>
<dbReference type="PANTHER" id="PTHR42673:SF4">
    <property type="entry name" value="MALEYLACETOACETATE ISOMERASE"/>
    <property type="match status" value="1"/>
</dbReference>
<dbReference type="eggNOG" id="COG0625">
    <property type="taxonomic scope" value="Bacteria"/>
</dbReference>
<dbReference type="GO" id="GO:0016034">
    <property type="term" value="F:maleylacetoacetate isomerase activity"/>
    <property type="evidence" value="ECO:0007669"/>
    <property type="project" value="TreeGrafter"/>
</dbReference>
<organism evidence="2 3">
    <name type="scientific">Sphingomonas parapaucimobilis NBRC 15100</name>
    <dbReference type="NCBI Taxonomy" id="1219049"/>
    <lineage>
        <taxon>Bacteria</taxon>
        <taxon>Pseudomonadati</taxon>
        <taxon>Pseudomonadota</taxon>
        <taxon>Alphaproteobacteria</taxon>
        <taxon>Sphingomonadales</taxon>
        <taxon>Sphingomonadaceae</taxon>
        <taxon>Sphingomonas</taxon>
    </lineage>
</organism>
<dbReference type="PANTHER" id="PTHR42673">
    <property type="entry name" value="MALEYLACETOACETATE ISOMERASE"/>
    <property type="match status" value="1"/>
</dbReference>
<dbReference type="Proteomes" id="UP000032305">
    <property type="component" value="Unassembled WGS sequence"/>
</dbReference>
<accession>A0A0A1WA30</accession>
<proteinExistence type="predicted"/>